<dbReference type="EMBL" id="GBRH01242385">
    <property type="protein sequence ID" value="JAD55510.1"/>
    <property type="molecule type" value="Transcribed_RNA"/>
</dbReference>
<protein>
    <submittedName>
        <fullName evidence="1">Uncharacterized protein</fullName>
    </submittedName>
</protein>
<dbReference type="AlphaFoldDB" id="A0A0A9B2W0"/>
<reference evidence="1" key="1">
    <citation type="submission" date="2014-09" db="EMBL/GenBank/DDBJ databases">
        <authorList>
            <person name="Magalhaes I.L.F."/>
            <person name="Oliveira U."/>
            <person name="Santos F.R."/>
            <person name="Vidigal T.H.D.A."/>
            <person name="Brescovit A.D."/>
            <person name="Santos A.J."/>
        </authorList>
    </citation>
    <scope>NUCLEOTIDE SEQUENCE</scope>
    <source>
        <tissue evidence="1">Shoot tissue taken approximately 20 cm above the soil surface</tissue>
    </source>
</reference>
<proteinExistence type="predicted"/>
<accession>A0A0A9B2W0</accession>
<sequence length="18" mass="2028">MRMCCAALGFVFIHVWGS</sequence>
<name>A0A0A9B2W0_ARUDO</name>
<evidence type="ECO:0000313" key="1">
    <source>
        <dbReference type="EMBL" id="JAD55510.1"/>
    </source>
</evidence>
<organism evidence="1">
    <name type="scientific">Arundo donax</name>
    <name type="common">Giant reed</name>
    <name type="synonym">Donax arundinaceus</name>
    <dbReference type="NCBI Taxonomy" id="35708"/>
    <lineage>
        <taxon>Eukaryota</taxon>
        <taxon>Viridiplantae</taxon>
        <taxon>Streptophyta</taxon>
        <taxon>Embryophyta</taxon>
        <taxon>Tracheophyta</taxon>
        <taxon>Spermatophyta</taxon>
        <taxon>Magnoliopsida</taxon>
        <taxon>Liliopsida</taxon>
        <taxon>Poales</taxon>
        <taxon>Poaceae</taxon>
        <taxon>PACMAD clade</taxon>
        <taxon>Arundinoideae</taxon>
        <taxon>Arundineae</taxon>
        <taxon>Arundo</taxon>
    </lineage>
</organism>
<reference evidence="1" key="2">
    <citation type="journal article" date="2015" name="Data Brief">
        <title>Shoot transcriptome of the giant reed, Arundo donax.</title>
        <authorList>
            <person name="Barrero R.A."/>
            <person name="Guerrero F.D."/>
            <person name="Moolhuijzen P."/>
            <person name="Goolsby J.A."/>
            <person name="Tidwell J."/>
            <person name="Bellgard S.E."/>
            <person name="Bellgard M.I."/>
        </authorList>
    </citation>
    <scope>NUCLEOTIDE SEQUENCE</scope>
    <source>
        <tissue evidence="1">Shoot tissue taken approximately 20 cm above the soil surface</tissue>
    </source>
</reference>